<evidence type="ECO:0000256" key="8">
    <source>
        <dbReference type="ARBA" id="ARBA00022679"/>
    </source>
</evidence>
<evidence type="ECO:0000256" key="11">
    <source>
        <dbReference type="ARBA" id="ARBA00022771"/>
    </source>
</evidence>
<dbReference type="Gene3D" id="2.130.10.10">
    <property type="entry name" value="YVTN repeat-like/Quinoprotein amine dehydrogenase"/>
    <property type="match status" value="1"/>
</dbReference>
<keyword evidence="9" id="KW-0677">Repeat</keyword>
<organism evidence="18">
    <name type="scientific">Mesocestoides corti</name>
    <name type="common">Flatworm</name>
    <dbReference type="NCBI Taxonomy" id="53468"/>
    <lineage>
        <taxon>Eukaryota</taxon>
        <taxon>Metazoa</taxon>
        <taxon>Spiralia</taxon>
        <taxon>Lophotrochozoa</taxon>
        <taxon>Platyhelminthes</taxon>
        <taxon>Cestoda</taxon>
        <taxon>Eucestoda</taxon>
        <taxon>Cyclophyllidea</taxon>
        <taxon>Mesocestoididae</taxon>
        <taxon>Mesocestoides</taxon>
    </lineage>
</organism>
<evidence type="ECO:0000256" key="12">
    <source>
        <dbReference type="ARBA" id="ARBA00022786"/>
    </source>
</evidence>
<evidence type="ECO:0000256" key="13">
    <source>
        <dbReference type="ARBA" id="ARBA00022833"/>
    </source>
</evidence>
<dbReference type="InterPro" id="IPR036322">
    <property type="entry name" value="WD40_repeat_dom_sf"/>
</dbReference>
<accession>A0A5K3ESM7</accession>
<keyword evidence="11 16" id="KW-0863">Zinc-finger</keyword>
<comment type="catalytic activity">
    <reaction evidence="1">
        <text>S-ubiquitinyl-[E2 ubiquitin-conjugating enzyme]-L-cysteine + [acceptor protein]-L-lysine = [E2 ubiquitin-conjugating enzyme]-L-cysteine + N(6)-ubiquitinyl-[acceptor protein]-L-lysine.</text>
        <dbReference type="EC" id="2.3.2.27"/>
    </reaction>
</comment>
<dbReference type="InterPro" id="IPR001841">
    <property type="entry name" value="Znf_RING"/>
</dbReference>
<dbReference type="SUPFAM" id="SSF50978">
    <property type="entry name" value="WD40 repeat-like"/>
    <property type="match status" value="1"/>
</dbReference>
<dbReference type="PROSITE" id="PS50089">
    <property type="entry name" value="ZF_RING_2"/>
    <property type="match status" value="1"/>
</dbReference>
<protein>
    <recommendedName>
        <fullName evidence="5">RING-type E3 ubiquitin transferase</fullName>
        <ecNumber evidence="5">2.3.2.27</ecNumber>
    </recommendedName>
</protein>
<evidence type="ECO:0000256" key="9">
    <source>
        <dbReference type="ARBA" id="ARBA00022737"/>
    </source>
</evidence>
<dbReference type="Pfam" id="PF23419">
    <property type="entry name" value="WD40_RFWD3"/>
    <property type="match status" value="1"/>
</dbReference>
<evidence type="ECO:0000313" key="18">
    <source>
        <dbReference type="WBParaSite" id="MCU_002792-RA"/>
    </source>
</evidence>
<keyword evidence="10" id="KW-0227">DNA damage</keyword>
<feature type="domain" description="RING-type" evidence="17">
    <location>
        <begin position="65"/>
        <end position="112"/>
    </location>
</feature>
<dbReference type="InterPro" id="IPR001680">
    <property type="entry name" value="WD40_rpt"/>
</dbReference>
<dbReference type="EC" id="2.3.2.27" evidence="5"/>
<evidence type="ECO:0000256" key="14">
    <source>
        <dbReference type="ARBA" id="ARBA00023204"/>
    </source>
</evidence>
<keyword evidence="8" id="KW-0808">Transferase</keyword>
<evidence type="ECO:0000256" key="1">
    <source>
        <dbReference type="ARBA" id="ARBA00000900"/>
    </source>
</evidence>
<dbReference type="SMART" id="SM00320">
    <property type="entry name" value="WD40"/>
    <property type="match status" value="3"/>
</dbReference>
<evidence type="ECO:0000256" key="16">
    <source>
        <dbReference type="PROSITE-ProRule" id="PRU00175"/>
    </source>
</evidence>
<dbReference type="Pfam" id="PF13639">
    <property type="entry name" value="zf-RING_2"/>
    <property type="match status" value="1"/>
</dbReference>
<dbReference type="GO" id="GO:0061630">
    <property type="term" value="F:ubiquitin protein ligase activity"/>
    <property type="evidence" value="ECO:0007669"/>
    <property type="project" value="UniProtKB-EC"/>
</dbReference>
<dbReference type="GO" id="GO:0016567">
    <property type="term" value="P:protein ubiquitination"/>
    <property type="evidence" value="ECO:0007669"/>
    <property type="project" value="InterPro"/>
</dbReference>
<evidence type="ECO:0000256" key="10">
    <source>
        <dbReference type="ARBA" id="ARBA00022763"/>
    </source>
</evidence>
<keyword evidence="14" id="KW-0234">DNA repair</keyword>
<keyword evidence="13" id="KW-0862">Zinc</keyword>
<dbReference type="Gene3D" id="3.30.40.10">
    <property type="entry name" value="Zinc/RING finger domain, C3HC4 (zinc finger)"/>
    <property type="match status" value="1"/>
</dbReference>
<dbReference type="InterPro" id="IPR056527">
    <property type="entry name" value="WD40_RFWD3"/>
</dbReference>
<evidence type="ECO:0000256" key="5">
    <source>
        <dbReference type="ARBA" id="ARBA00012483"/>
    </source>
</evidence>
<evidence type="ECO:0000256" key="2">
    <source>
        <dbReference type="ARBA" id="ARBA00004322"/>
    </source>
</evidence>
<keyword evidence="11 16" id="KW-0479">Metal-binding</keyword>
<dbReference type="AlphaFoldDB" id="A0A5K3ESM7"/>
<evidence type="ECO:0000259" key="17">
    <source>
        <dbReference type="PROSITE" id="PS50089"/>
    </source>
</evidence>
<dbReference type="SUPFAM" id="SSF57850">
    <property type="entry name" value="RING/U-box"/>
    <property type="match status" value="1"/>
</dbReference>
<dbReference type="CDD" id="cd16450">
    <property type="entry name" value="mRING-C3HGC3_RFWD3"/>
    <property type="match status" value="1"/>
</dbReference>
<name>A0A5K3ESM7_MESCO</name>
<dbReference type="GO" id="GO:0005737">
    <property type="term" value="C:cytoplasm"/>
    <property type="evidence" value="ECO:0007669"/>
    <property type="project" value="UniProtKB-SubCell"/>
</dbReference>
<reference evidence="18" key="1">
    <citation type="submission" date="2019-11" db="UniProtKB">
        <authorList>
            <consortium name="WormBaseParasite"/>
        </authorList>
    </citation>
    <scope>IDENTIFICATION</scope>
</reference>
<dbReference type="WBParaSite" id="MCU_002792-RA">
    <property type="protein sequence ID" value="MCU_002792-RA"/>
    <property type="gene ID" value="MCU_002792"/>
</dbReference>
<comment type="subcellular location">
    <subcellularLocation>
        <location evidence="3">Cytoplasm</location>
    </subcellularLocation>
    <subcellularLocation>
        <location evidence="2">Nucleus</location>
        <location evidence="2">PML body</location>
    </subcellularLocation>
</comment>
<keyword evidence="7" id="KW-0853">WD repeat</keyword>
<comment type="pathway">
    <text evidence="4">Protein modification; protein ubiquitination.</text>
</comment>
<evidence type="ECO:0000256" key="4">
    <source>
        <dbReference type="ARBA" id="ARBA00004906"/>
    </source>
</evidence>
<dbReference type="InterPro" id="IPR013083">
    <property type="entry name" value="Znf_RING/FYVE/PHD"/>
</dbReference>
<dbReference type="PANTHER" id="PTHR16047:SF7">
    <property type="entry name" value="E3 UBIQUITIN-PROTEIN LIGASE RFWD3"/>
    <property type="match status" value="1"/>
</dbReference>
<keyword evidence="12" id="KW-0833">Ubl conjugation pathway</keyword>
<evidence type="ECO:0000256" key="15">
    <source>
        <dbReference type="ARBA" id="ARBA00023242"/>
    </source>
</evidence>
<dbReference type="GO" id="GO:0008270">
    <property type="term" value="F:zinc ion binding"/>
    <property type="evidence" value="ECO:0007669"/>
    <property type="project" value="UniProtKB-KW"/>
</dbReference>
<evidence type="ECO:0000256" key="6">
    <source>
        <dbReference type="ARBA" id="ARBA00022490"/>
    </source>
</evidence>
<dbReference type="GO" id="GO:0036297">
    <property type="term" value="P:interstrand cross-link repair"/>
    <property type="evidence" value="ECO:0007669"/>
    <property type="project" value="InterPro"/>
</dbReference>
<proteinExistence type="predicted"/>
<dbReference type="InterPro" id="IPR015943">
    <property type="entry name" value="WD40/YVTN_repeat-like_dom_sf"/>
</dbReference>
<sequence>MSLSDISDNLGEGEAEVVRVDGEWELVPTCEVDDVDVFEKDEEYCEDAAPGGIGDQSMVDESGTCMICFESWTTSGPHRICCLRCGHLFGRSCVIKWLNMQGAKAGKCPQCNAKAQTRDIRVLFCKKITAVDTTDRDRALHDLEVERKLRKKAELELSECKFKLQLASCDAEQLRAELTDLRTIVAGFKSVARSSVSTTESKKLGEGNSDVGGYGLEKCISMSAGGQCRVVASCDYINLLCVSQASMNPLFKGFGVRKVHSGEMRPLKYIHLHPQPIRDLAFHPDQQDAIVASASLDKSLKLTSLLVDQVVQTYSCPAPVWSCCWASPSPNYLFAGCANGTVLLFDIRVTSREVSVISICESSSAPVTALQYIPPEHEKSGFYPGGLLAGQLTQVTFLEEEAEGMVNRGAGEEVAFRAHPLPLEGSLVSLSCLGTRRSLFLASYRPSTRVPRVRHLFSELTVTRSGADHPCSCDCKEIVSLFGGTQMRMLSRARVFHQEQSNQILAVAGDDDTGGALVWSCETGSRLQTLHLPTVCPSPGPVIDVCAFNNGQHLALLTDHVVNVFRWSQSSTGATGDSGIAVVECGG</sequence>
<dbReference type="InterPro" id="IPR037381">
    <property type="entry name" value="RFWD3"/>
</dbReference>
<evidence type="ECO:0000256" key="3">
    <source>
        <dbReference type="ARBA" id="ARBA00004496"/>
    </source>
</evidence>
<keyword evidence="15" id="KW-0539">Nucleus</keyword>
<dbReference type="PANTHER" id="PTHR16047">
    <property type="entry name" value="RFWD3 PROTEIN"/>
    <property type="match status" value="1"/>
</dbReference>
<evidence type="ECO:0000256" key="7">
    <source>
        <dbReference type="ARBA" id="ARBA00022574"/>
    </source>
</evidence>
<keyword evidence="6" id="KW-0963">Cytoplasm</keyword>
<dbReference type="GO" id="GO:0016605">
    <property type="term" value="C:PML body"/>
    <property type="evidence" value="ECO:0007669"/>
    <property type="project" value="UniProtKB-SubCell"/>
</dbReference>